<dbReference type="PANTHER" id="PTHR31973:SF199">
    <property type="entry name" value="SWIM-TYPE DOMAIN-CONTAINING PROTEIN"/>
    <property type="match status" value="1"/>
</dbReference>
<evidence type="ECO:0000313" key="2">
    <source>
        <dbReference type="Proteomes" id="UP001642360"/>
    </source>
</evidence>
<dbReference type="EMBL" id="CAUOFW020000859">
    <property type="protein sequence ID" value="CAK9138079.1"/>
    <property type="molecule type" value="Genomic_DNA"/>
</dbReference>
<keyword evidence="2" id="KW-1185">Reference proteome</keyword>
<reference evidence="1 2" key="1">
    <citation type="submission" date="2024-02" db="EMBL/GenBank/DDBJ databases">
        <authorList>
            <person name="Vignale AGUSTIN F."/>
            <person name="Sosa J E."/>
            <person name="Modenutti C."/>
        </authorList>
    </citation>
    <scope>NUCLEOTIDE SEQUENCE [LARGE SCALE GENOMIC DNA]</scope>
</reference>
<accession>A0ABC8QZD2</accession>
<proteinExistence type="predicted"/>
<comment type="caution">
    <text evidence="1">The sequence shown here is derived from an EMBL/GenBank/DDBJ whole genome shotgun (WGS) entry which is preliminary data.</text>
</comment>
<protein>
    <recommendedName>
        <fullName evidence="3">MULE transposase domain-containing protein</fullName>
    </recommendedName>
</protein>
<dbReference type="PANTHER" id="PTHR31973">
    <property type="entry name" value="POLYPROTEIN, PUTATIVE-RELATED"/>
    <property type="match status" value="1"/>
</dbReference>
<dbReference type="Proteomes" id="UP001642360">
    <property type="component" value="Unassembled WGS sequence"/>
</dbReference>
<evidence type="ECO:0008006" key="3">
    <source>
        <dbReference type="Google" id="ProtNLM"/>
    </source>
</evidence>
<evidence type="ECO:0000313" key="1">
    <source>
        <dbReference type="EMBL" id="CAK9138079.1"/>
    </source>
</evidence>
<dbReference type="AlphaFoldDB" id="A0ABC8QZD2"/>
<organism evidence="1 2">
    <name type="scientific">Ilex paraguariensis</name>
    <name type="common">yerba mate</name>
    <dbReference type="NCBI Taxonomy" id="185542"/>
    <lineage>
        <taxon>Eukaryota</taxon>
        <taxon>Viridiplantae</taxon>
        <taxon>Streptophyta</taxon>
        <taxon>Embryophyta</taxon>
        <taxon>Tracheophyta</taxon>
        <taxon>Spermatophyta</taxon>
        <taxon>Magnoliopsida</taxon>
        <taxon>eudicotyledons</taxon>
        <taxon>Gunneridae</taxon>
        <taxon>Pentapetalae</taxon>
        <taxon>asterids</taxon>
        <taxon>campanulids</taxon>
        <taxon>Aquifoliales</taxon>
        <taxon>Aquifoliaceae</taxon>
        <taxon>Ilex</taxon>
    </lineage>
</organism>
<gene>
    <name evidence="1" type="ORF">ILEXP_LOCUS5164</name>
</gene>
<name>A0ABC8QZD2_9AQUA</name>
<sequence length="110" mass="12718">MDGNHNELYVQLWDYIVEIKRTNPGSRIIVKCEENNMRQPTNRFKRLYCCLGPLKRGFLEECRFVICLDGCFLKSLCPGQLLATIGIDANAGFYPTAYAVAEKEIKHTWR</sequence>